<keyword evidence="3 7" id="KW-0812">Transmembrane</keyword>
<dbReference type="Proteomes" id="UP000321204">
    <property type="component" value="Chromosome"/>
</dbReference>
<dbReference type="PROSITE" id="PS50283">
    <property type="entry name" value="NA_SOLUT_SYMP_3"/>
    <property type="match status" value="1"/>
</dbReference>
<feature type="transmembrane region" description="Helical" evidence="7">
    <location>
        <begin position="285"/>
        <end position="309"/>
    </location>
</feature>
<dbReference type="GO" id="GO:0005886">
    <property type="term" value="C:plasma membrane"/>
    <property type="evidence" value="ECO:0007669"/>
    <property type="project" value="TreeGrafter"/>
</dbReference>
<dbReference type="PANTHER" id="PTHR11819:SF195">
    <property type="entry name" value="SODIUM_GLUCOSE COTRANSPORTER 4"/>
    <property type="match status" value="1"/>
</dbReference>
<dbReference type="GO" id="GO:0005412">
    <property type="term" value="F:D-glucose:sodium symporter activity"/>
    <property type="evidence" value="ECO:0007669"/>
    <property type="project" value="TreeGrafter"/>
</dbReference>
<name>A0A5B8UFV6_9BACT</name>
<feature type="transmembrane region" description="Helical" evidence="7">
    <location>
        <begin position="156"/>
        <end position="176"/>
    </location>
</feature>
<feature type="transmembrane region" description="Helical" evidence="7">
    <location>
        <begin position="245"/>
        <end position="265"/>
    </location>
</feature>
<dbReference type="CDD" id="cd10325">
    <property type="entry name" value="SLC5sbd_vSGLT"/>
    <property type="match status" value="1"/>
</dbReference>
<dbReference type="NCBIfam" id="TIGR00813">
    <property type="entry name" value="sss"/>
    <property type="match status" value="1"/>
</dbReference>
<feature type="transmembrane region" description="Helical" evidence="7">
    <location>
        <begin position="520"/>
        <end position="542"/>
    </location>
</feature>
<feature type="transmembrane region" description="Helical" evidence="7">
    <location>
        <begin position="124"/>
        <end position="150"/>
    </location>
</feature>
<evidence type="ECO:0000256" key="3">
    <source>
        <dbReference type="ARBA" id="ARBA00022692"/>
    </source>
</evidence>
<evidence type="ECO:0000313" key="9">
    <source>
        <dbReference type="Proteomes" id="UP000321204"/>
    </source>
</evidence>
<dbReference type="KEGG" id="fgg:FSB75_06440"/>
<evidence type="ECO:0000256" key="7">
    <source>
        <dbReference type="SAM" id="Phobius"/>
    </source>
</evidence>
<dbReference type="EMBL" id="CP042433">
    <property type="protein sequence ID" value="QEC55551.1"/>
    <property type="molecule type" value="Genomic_DNA"/>
</dbReference>
<dbReference type="PANTHER" id="PTHR11819">
    <property type="entry name" value="SOLUTE CARRIER FAMILY 5"/>
    <property type="match status" value="1"/>
</dbReference>
<feature type="transmembrane region" description="Helical" evidence="7">
    <location>
        <begin position="448"/>
        <end position="467"/>
    </location>
</feature>
<dbReference type="Gene3D" id="1.20.1730.10">
    <property type="entry name" value="Sodium/glucose cotransporter"/>
    <property type="match status" value="1"/>
</dbReference>
<dbReference type="AlphaFoldDB" id="A0A5B8UFV6"/>
<dbReference type="Pfam" id="PF00474">
    <property type="entry name" value="SSF"/>
    <property type="match status" value="1"/>
</dbReference>
<feature type="transmembrane region" description="Helical" evidence="7">
    <location>
        <begin position="346"/>
        <end position="370"/>
    </location>
</feature>
<organism evidence="8 9">
    <name type="scientific">Flavisolibacter ginsenosidimutans</name>
    <dbReference type="NCBI Taxonomy" id="661481"/>
    <lineage>
        <taxon>Bacteria</taxon>
        <taxon>Pseudomonadati</taxon>
        <taxon>Bacteroidota</taxon>
        <taxon>Chitinophagia</taxon>
        <taxon>Chitinophagales</taxon>
        <taxon>Chitinophagaceae</taxon>
        <taxon>Flavisolibacter</taxon>
    </lineage>
</organism>
<gene>
    <name evidence="8" type="ORF">FSB75_06440</name>
</gene>
<feature type="transmembrane region" description="Helical" evidence="7">
    <location>
        <begin position="188"/>
        <end position="207"/>
    </location>
</feature>
<evidence type="ECO:0000256" key="4">
    <source>
        <dbReference type="ARBA" id="ARBA00022989"/>
    </source>
</evidence>
<evidence type="ECO:0000256" key="2">
    <source>
        <dbReference type="ARBA" id="ARBA00006434"/>
    </source>
</evidence>
<comment type="similarity">
    <text evidence="2 6">Belongs to the sodium:solute symporter (SSF) (TC 2.A.21) family.</text>
</comment>
<feature type="transmembrane region" description="Helical" evidence="7">
    <location>
        <begin position="83"/>
        <end position="103"/>
    </location>
</feature>
<evidence type="ECO:0000256" key="1">
    <source>
        <dbReference type="ARBA" id="ARBA00004141"/>
    </source>
</evidence>
<feature type="transmembrane region" description="Helical" evidence="7">
    <location>
        <begin position="6"/>
        <end position="27"/>
    </location>
</feature>
<keyword evidence="4 7" id="KW-1133">Transmembrane helix</keyword>
<evidence type="ECO:0000256" key="6">
    <source>
        <dbReference type="RuleBase" id="RU362091"/>
    </source>
</evidence>
<proteinExistence type="inferred from homology"/>
<dbReference type="RefSeq" id="WP_146784469.1">
    <property type="nucleotide sequence ID" value="NZ_BAABIO010000002.1"/>
</dbReference>
<evidence type="ECO:0000313" key="8">
    <source>
        <dbReference type="EMBL" id="QEC55551.1"/>
    </source>
</evidence>
<evidence type="ECO:0000256" key="5">
    <source>
        <dbReference type="ARBA" id="ARBA00023136"/>
    </source>
</evidence>
<dbReference type="OrthoDB" id="9814523at2"/>
<feature type="transmembrane region" description="Helical" evidence="7">
    <location>
        <begin position="39"/>
        <end position="63"/>
    </location>
</feature>
<dbReference type="InterPro" id="IPR038377">
    <property type="entry name" value="Na/Glc_symporter_sf"/>
</dbReference>
<feature type="transmembrane region" description="Helical" evidence="7">
    <location>
        <begin position="391"/>
        <end position="411"/>
    </location>
</feature>
<keyword evidence="9" id="KW-1185">Reference proteome</keyword>
<sequence length="543" mass="59555">MNSLKPADYVVFFVYFIAVSAYGYYVYRKKKAAVTDTKDFFLAEGSLTWWAIGASLIASNISAEHFIGMSGSGFALGLAISSYEWMAAATLILVAVYIIPVYLKNRVYTMPQFLSMRYNDTVSTIMAVFWLLVYVFVNLTSIIYLGALAVSSITPISFEWCIAGLSVFSVIVTLGGMKVIGYTDVVQVVVLIIGGLVTTYLALSLLADKFGFHGDILKGLGVLRKEAPSHFHMIFHKGDKYYPELPGLSVLIGGMLINNLAYWGCNQYIVQRALGADLHTARKGIIFAAFLKLLIPVIAVLPGITMYVLHQNGLFQQEMSDGAGALKPDHAYPTLMNLLPAGLKGVAFAALTAAIVASLAGKSNSISTIFSLDIYKKYFNKEASDAKVVRVGRWAVILCMLIAALVTPALKSLDQAYQFIQEYVGFFSPGVLAIFLLGMFWKRTTSGAALAGALLTIPISTALKFLPRWTSGAFPDYPFLDRMTITFFAIALLMIVISLSKRRSEKDIHSMTIEKSLFKVSPDFIVLSVMISGILVALYTIFW</sequence>
<comment type="subcellular location">
    <subcellularLocation>
        <location evidence="1">Membrane</location>
        <topology evidence="1">Multi-pass membrane protein</topology>
    </subcellularLocation>
</comment>
<feature type="transmembrane region" description="Helical" evidence="7">
    <location>
        <begin position="479"/>
        <end position="499"/>
    </location>
</feature>
<feature type="transmembrane region" description="Helical" evidence="7">
    <location>
        <begin position="423"/>
        <end position="441"/>
    </location>
</feature>
<accession>A0A5B8UFV6</accession>
<reference evidence="8 9" key="1">
    <citation type="journal article" date="2015" name="Int. J. Syst. Evol. Microbiol.">
        <title>Flavisolibacter ginsenosidimutans sp. nov., with ginsenoside-converting activity isolated from soil used for cultivating ginseng.</title>
        <authorList>
            <person name="Zhao Y."/>
            <person name="Liu Q."/>
            <person name="Kang M.S."/>
            <person name="Jin F."/>
            <person name="Yu H."/>
            <person name="Im W.T."/>
        </authorList>
    </citation>
    <scope>NUCLEOTIDE SEQUENCE [LARGE SCALE GENOMIC DNA]</scope>
    <source>
        <strain evidence="8 9">Gsoil 636</strain>
    </source>
</reference>
<keyword evidence="5 7" id="KW-0472">Membrane</keyword>
<protein>
    <submittedName>
        <fullName evidence="8">Sodium/solute symporter</fullName>
    </submittedName>
</protein>
<dbReference type="InterPro" id="IPR001734">
    <property type="entry name" value="Na/solute_symporter"/>
</dbReference>